<dbReference type="STRING" id="180332.GCA_000797495_03335"/>
<dbReference type="SUPFAM" id="SSF52172">
    <property type="entry name" value="CheY-like"/>
    <property type="match status" value="1"/>
</dbReference>
<comment type="caution">
    <text evidence="9">The sequence shown here is derived from an EMBL/GenBank/DDBJ whole genome shotgun (WGS) entry which is preliminary data.</text>
</comment>
<dbReference type="PRINTS" id="PR00032">
    <property type="entry name" value="HTHARAC"/>
</dbReference>
<dbReference type="PROSITE" id="PS00041">
    <property type="entry name" value="HTH_ARAC_FAMILY_1"/>
    <property type="match status" value="1"/>
</dbReference>
<name>A0A4U8Q792_9FIRM</name>
<accession>A0A4U8Q792</accession>
<dbReference type="PROSITE" id="PS01124">
    <property type="entry name" value="HTH_ARAC_FAMILY_2"/>
    <property type="match status" value="1"/>
</dbReference>
<evidence type="ECO:0000256" key="6">
    <source>
        <dbReference type="PROSITE-ProRule" id="PRU00169"/>
    </source>
</evidence>
<gene>
    <name evidence="9" type="ORF">DSM106044_03073</name>
</gene>
<evidence type="ECO:0000256" key="1">
    <source>
        <dbReference type="ARBA" id="ARBA00018672"/>
    </source>
</evidence>
<evidence type="ECO:0000256" key="3">
    <source>
        <dbReference type="ARBA" id="ARBA00023125"/>
    </source>
</evidence>
<evidence type="ECO:0000313" key="9">
    <source>
        <dbReference type="EMBL" id="TLC99982.1"/>
    </source>
</evidence>
<keyword evidence="4" id="KW-0804">Transcription</keyword>
<dbReference type="InterPro" id="IPR009057">
    <property type="entry name" value="Homeodomain-like_sf"/>
</dbReference>
<dbReference type="EMBL" id="QGQD01000060">
    <property type="protein sequence ID" value="TLC99982.1"/>
    <property type="molecule type" value="Genomic_DNA"/>
</dbReference>
<dbReference type="Pfam" id="PF12833">
    <property type="entry name" value="HTH_18"/>
    <property type="match status" value="1"/>
</dbReference>
<dbReference type="SMART" id="SM00448">
    <property type="entry name" value="REC"/>
    <property type="match status" value="1"/>
</dbReference>
<proteinExistence type="predicted"/>
<reference evidence="9 10" key="1">
    <citation type="journal article" date="2019" name="Anaerobe">
        <title>Detection of Robinsoniella peoriensis in multiple bone samples of a trauma patient.</title>
        <authorList>
            <person name="Schrottner P."/>
            <person name="Hartwich K."/>
            <person name="Bunk B."/>
            <person name="Schober I."/>
            <person name="Helbig S."/>
            <person name="Rudolph W.W."/>
            <person name="Gunzer F."/>
        </authorList>
    </citation>
    <scope>NUCLEOTIDE SEQUENCE [LARGE SCALE GENOMIC DNA]</scope>
    <source>
        <strain evidence="9 10">DSM 106044</strain>
    </source>
</reference>
<dbReference type="GO" id="GO:0003700">
    <property type="term" value="F:DNA-binding transcription factor activity"/>
    <property type="evidence" value="ECO:0007669"/>
    <property type="project" value="InterPro"/>
</dbReference>
<evidence type="ECO:0000313" key="10">
    <source>
        <dbReference type="Proteomes" id="UP000306509"/>
    </source>
</evidence>
<dbReference type="PROSITE" id="PS50110">
    <property type="entry name" value="RESPONSE_REGULATORY"/>
    <property type="match status" value="1"/>
</dbReference>
<dbReference type="Gene3D" id="3.40.50.2300">
    <property type="match status" value="1"/>
</dbReference>
<comment type="function">
    <text evidence="5">May play the central regulatory role in sporulation. It may be an element of the effector pathway responsible for the activation of sporulation genes in response to nutritional stress. Spo0A may act in concert with spo0H (a sigma factor) to control the expression of some genes that are critical to the sporulation process.</text>
</comment>
<dbReference type="Proteomes" id="UP000306509">
    <property type="component" value="Unassembled WGS sequence"/>
</dbReference>
<dbReference type="CDD" id="cd17536">
    <property type="entry name" value="REC_YesN-like"/>
    <property type="match status" value="1"/>
</dbReference>
<dbReference type="GO" id="GO:0000160">
    <property type="term" value="P:phosphorelay signal transduction system"/>
    <property type="evidence" value="ECO:0007669"/>
    <property type="project" value="InterPro"/>
</dbReference>
<dbReference type="AlphaFoldDB" id="A0A4U8Q792"/>
<feature type="modified residue" description="4-aspartylphosphate" evidence="6">
    <location>
        <position position="59"/>
    </location>
</feature>
<dbReference type="InterPro" id="IPR018062">
    <property type="entry name" value="HTH_AraC-typ_CS"/>
</dbReference>
<evidence type="ECO:0000256" key="2">
    <source>
        <dbReference type="ARBA" id="ARBA00023015"/>
    </source>
</evidence>
<dbReference type="RefSeq" id="WP_138002814.1">
    <property type="nucleotide sequence ID" value="NZ_QGQD01000060.1"/>
</dbReference>
<dbReference type="PANTHER" id="PTHR43280:SF10">
    <property type="entry name" value="REGULATORY PROTEIN POCR"/>
    <property type="match status" value="1"/>
</dbReference>
<keyword evidence="3" id="KW-0238">DNA-binding</keyword>
<dbReference type="InterPro" id="IPR020449">
    <property type="entry name" value="Tscrpt_reg_AraC-type_HTH"/>
</dbReference>
<keyword evidence="10" id="KW-1185">Reference proteome</keyword>
<evidence type="ECO:0000256" key="4">
    <source>
        <dbReference type="ARBA" id="ARBA00023163"/>
    </source>
</evidence>
<feature type="domain" description="Response regulatory" evidence="8">
    <location>
        <begin position="7"/>
        <end position="124"/>
    </location>
</feature>
<dbReference type="GO" id="GO:0043565">
    <property type="term" value="F:sequence-specific DNA binding"/>
    <property type="evidence" value="ECO:0007669"/>
    <property type="project" value="InterPro"/>
</dbReference>
<evidence type="ECO:0000259" key="7">
    <source>
        <dbReference type="PROSITE" id="PS01124"/>
    </source>
</evidence>
<evidence type="ECO:0000256" key="5">
    <source>
        <dbReference type="ARBA" id="ARBA00024867"/>
    </source>
</evidence>
<dbReference type="SMART" id="SM00342">
    <property type="entry name" value="HTH_ARAC"/>
    <property type="match status" value="1"/>
</dbReference>
<organism evidence="9 10">
    <name type="scientific">Robinsoniella peoriensis</name>
    <dbReference type="NCBI Taxonomy" id="180332"/>
    <lineage>
        <taxon>Bacteria</taxon>
        <taxon>Bacillati</taxon>
        <taxon>Bacillota</taxon>
        <taxon>Clostridia</taxon>
        <taxon>Lachnospirales</taxon>
        <taxon>Lachnospiraceae</taxon>
        <taxon>Robinsoniella</taxon>
    </lineage>
</organism>
<dbReference type="InterPro" id="IPR001789">
    <property type="entry name" value="Sig_transdc_resp-reg_receiver"/>
</dbReference>
<keyword evidence="6" id="KW-0597">Phosphoprotein</keyword>
<evidence type="ECO:0000259" key="8">
    <source>
        <dbReference type="PROSITE" id="PS50110"/>
    </source>
</evidence>
<feature type="domain" description="HTH araC/xylS-type" evidence="7">
    <location>
        <begin position="435"/>
        <end position="533"/>
    </location>
</feature>
<dbReference type="Gene3D" id="1.10.10.60">
    <property type="entry name" value="Homeodomain-like"/>
    <property type="match status" value="2"/>
</dbReference>
<sequence>MDAAAYKVLIADDEYWTREKIRNMICWEKYSLEFMEPAVDGEDVLNKIQLEEPDILITDINMPFINGVELLSIIKDKYPDIITFVISGYDDFQYVKDTFMSGAINYLVKPVTKIDLVNALSKALEIISTRRCAKQEEEERQMKLLKAASLIQDREFSLLVEREDTPFTPTITMNSEINFAGASLMLIKIHNLNELMKKYQYDMNKLSYHVKKEIKNIVSKESSMVFNHIFRSNEFIVVSEIENEELKKAAEKLIIYLAPAAHSPVTACISEHSYTMDSIHMAYIQTVALFMTRIYENRNEILIAGRGTENQKKVHNQLSSEYEKQIKSLLQRGNKSALKQLIFDTIGLRRCQEEKWEYLEVKQTVKKILNIFTDYTAEQGNPKKLMDMENMADVADKIIELLDADVLCEVLCDIIEFAVTNQGEAATDSIRSVVKQAVQFIDSNYFEELSLSSLAQQFNVESSYFSKMFRQETGENLMVYITRLRVEKAKEFMANKEVSLTEIAFMVGYDDYTYFSRVFRKVEGKSPRDYRTGITGQREV</sequence>
<dbReference type="InterPro" id="IPR011006">
    <property type="entry name" value="CheY-like_superfamily"/>
</dbReference>
<protein>
    <recommendedName>
        <fullName evidence="1">Stage 0 sporulation protein A homolog</fullName>
    </recommendedName>
</protein>
<dbReference type="Pfam" id="PF00072">
    <property type="entry name" value="Response_reg"/>
    <property type="match status" value="1"/>
</dbReference>
<dbReference type="InterPro" id="IPR018060">
    <property type="entry name" value="HTH_AraC"/>
</dbReference>
<keyword evidence="2" id="KW-0805">Transcription regulation</keyword>
<dbReference type="PANTHER" id="PTHR43280">
    <property type="entry name" value="ARAC-FAMILY TRANSCRIPTIONAL REGULATOR"/>
    <property type="match status" value="1"/>
</dbReference>
<dbReference type="SUPFAM" id="SSF46689">
    <property type="entry name" value="Homeodomain-like"/>
    <property type="match status" value="2"/>
</dbReference>